<organism evidence="2 3">
    <name type="scientific">Rubripirellula amarantea</name>
    <dbReference type="NCBI Taxonomy" id="2527999"/>
    <lineage>
        <taxon>Bacteria</taxon>
        <taxon>Pseudomonadati</taxon>
        <taxon>Planctomycetota</taxon>
        <taxon>Planctomycetia</taxon>
        <taxon>Pirellulales</taxon>
        <taxon>Pirellulaceae</taxon>
        <taxon>Rubripirellula</taxon>
    </lineage>
</organism>
<dbReference type="GO" id="GO:0016491">
    <property type="term" value="F:oxidoreductase activity"/>
    <property type="evidence" value="ECO:0007669"/>
    <property type="project" value="InterPro"/>
</dbReference>
<comment type="caution">
    <text evidence="2">The sequence shown here is derived from an EMBL/GenBank/DDBJ whole genome shotgun (WGS) entry which is preliminary data.</text>
</comment>
<keyword evidence="3" id="KW-1185">Reference proteome</keyword>
<feature type="domain" description="Enoyl reductase (ER)" evidence="1">
    <location>
        <begin position="32"/>
        <end position="331"/>
    </location>
</feature>
<protein>
    <submittedName>
        <fullName evidence="2">Zinc-type alcohol dehydrogenase-like protein</fullName>
    </submittedName>
</protein>
<evidence type="ECO:0000259" key="1">
    <source>
        <dbReference type="SMART" id="SM00829"/>
    </source>
</evidence>
<sequence length="340" mass="36595">MSHSTSIEQAGIVDSDVRSPSTMRATTYEDYGDASVLKIAEVPVPHRLPGQVLIKVQASSVNPIDYRLRRGEMKGLLPFGFPRIPGYDVAGTIADCASDSIFRIGDRVMAFLDHARGGACAEFAVCATDVTAKLPDSMPFDEAAAIPLAGTTALQSLRDHGQIAAGKRVLINGASGGVGAFAIQIAKAYGAIVTAVASGDNESFCVSLGADKFYDYHNTDFTELSKQWDLIFDAAGKSGYFDSRDVLTENGRYVSTEPDVKGMLVTLLTWPLSKSGKVMLAKPNAEDLRELIQLYESGKMSVTIDSRFSLDDVAAAHRRVESGIDRGKVVLINQRPHTEK</sequence>
<proteinExistence type="predicted"/>
<dbReference type="CDD" id="cd08267">
    <property type="entry name" value="MDR1"/>
    <property type="match status" value="1"/>
</dbReference>
<dbReference type="InterPro" id="IPR020843">
    <property type="entry name" value="ER"/>
</dbReference>
<dbReference type="InterPro" id="IPR036291">
    <property type="entry name" value="NAD(P)-bd_dom_sf"/>
</dbReference>
<dbReference type="PANTHER" id="PTHR44013:SF1">
    <property type="entry name" value="ZINC-TYPE ALCOHOL DEHYDROGENASE-LIKE PROTEIN C16A3.02C"/>
    <property type="match status" value="1"/>
</dbReference>
<evidence type="ECO:0000313" key="2">
    <source>
        <dbReference type="EMBL" id="TWT53813.1"/>
    </source>
</evidence>
<dbReference type="PROSITE" id="PS01162">
    <property type="entry name" value="QOR_ZETA_CRYSTAL"/>
    <property type="match status" value="1"/>
</dbReference>
<dbReference type="InterPro" id="IPR052733">
    <property type="entry name" value="Chloroplast_QOR"/>
</dbReference>
<dbReference type="Pfam" id="PF13602">
    <property type="entry name" value="ADH_zinc_N_2"/>
    <property type="match status" value="1"/>
</dbReference>
<reference evidence="2 3" key="1">
    <citation type="submission" date="2019-02" db="EMBL/GenBank/DDBJ databases">
        <title>Deep-cultivation of Planctomycetes and their phenomic and genomic characterization uncovers novel biology.</title>
        <authorList>
            <person name="Wiegand S."/>
            <person name="Jogler M."/>
            <person name="Boedeker C."/>
            <person name="Pinto D."/>
            <person name="Vollmers J."/>
            <person name="Rivas-Marin E."/>
            <person name="Kohn T."/>
            <person name="Peeters S.H."/>
            <person name="Heuer A."/>
            <person name="Rast P."/>
            <person name="Oberbeckmann S."/>
            <person name="Bunk B."/>
            <person name="Jeske O."/>
            <person name="Meyerdierks A."/>
            <person name="Storesund J.E."/>
            <person name="Kallscheuer N."/>
            <person name="Luecker S."/>
            <person name="Lage O.M."/>
            <person name="Pohl T."/>
            <person name="Merkel B.J."/>
            <person name="Hornburger P."/>
            <person name="Mueller R.-W."/>
            <person name="Bruemmer F."/>
            <person name="Labrenz M."/>
            <person name="Spormann A.M."/>
            <person name="Op Den Camp H."/>
            <person name="Overmann J."/>
            <person name="Amann R."/>
            <person name="Jetten M.S.M."/>
            <person name="Mascher T."/>
            <person name="Medema M.H."/>
            <person name="Devos D.P."/>
            <person name="Kaster A.-K."/>
            <person name="Ovreas L."/>
            <person name="Rohde M."/>
            <person name="Galperin M.Y."/>
            <person name="Jogler C."/>
        </authorList>
    </citation>
    <scope>NUCLEOTIDE SEQUENCE [LARGE SCALE GENOMIC DNA]</scope>
    <source>
        <strain evidence="2 3">Pla22</strain>
    </source>
</reference>
<dbReference type="Gene3D" id="3.90.180.10">
    <property type="entry name" value="Medium-chain alcohol dehydrogenases, catalytic domain"/>
    <property type="match status" value="1"/>
</dbReference>
<gene>
    <name evidence="2" type="ORF">Pla22_14460</name>
</gene>
<dbReference type="SMART" id="SM00829">
    <property type="entry name" value="PKS_ER"/>
    <property type="match status" value="1"/>
</dbReference>
<name>A0A5C5WUY1_9BACT</name>
<dbReference type="Pfam" id="PF08240">
    <property type="entry name" value="ADH_N"/>
    <property type="match status" value="1"/>
</dbReference>
<dbReference type="InterPro" id="IPR011032">
    <property type="entry name" value="GroES-like_sf"/>
</dbReference>
<dbReference type="InterPro" id="IPR002364">
    <property type="entry name" value="Quin_OxRdtase/zeta-crystal_CS"/>
</dbReference>
<dbReference type="SUPFAM" id="SSF51735">
    <property type="entry name" value="NAD(P)-binding Rossmann-fold domains"/>
    <property type="match status" value="1"/>
</dbReference>
<dbReference type="Proteomes" id="UP000316598">
    <property type="component" value="Unassembled WGS sequence"/>
</dbReference>
<dbReference type="PANTHER" id="PTHR44013">
    <property type="entry name" value="ZINC-TYPE ALCOHOL DEHYDROGENASE-LIKE PROTEIN C16A3.02C"/>
    <property type="match status" value="1"/>
</dbReference>
<dbReference type="AlphaFoldDB" id="A0A5C5WUY1"/>
<dbReference type="InterPro" id="IPR013154">
    <property type="entry name" value="ADH-like_N"/>
</dbReference>
<dbReference type="Gene3D" id="3.40.50.720">
    <property type="entry name" value="NAD(P)-binding Rossmann-like Domain"/>
    <property type="match status" value="1"/>
</dbReference>
<dbReference type="EMBL" id="SJPI01000001">
    <property type="protein sequence ID" value="TWT53813.1"/>
    <property type="molecule type" value="Genomic_DNA"/>
</dbReference>
<evidence type="ECO:0000313" key="3">
    <source>
        <dbReference type="Proteomes" id="UP000316598"/>
    </source>
</evidence>
<dbReference type="SUPFAM" id="SSF50129">
    <property type="entry name" value="GroES-like"/>
    <property type="match status" value="1"/>
</dbReference>
<accession>A0A5C5WUY1</accession>
<dbReference type="GO" id="GO:0008270">
    <property type="term" value="F:zinc ion binding"/>
    <property type="evidence" value="ECO:0007669"/>
    <property type="project" value="InterPro"/>
</dbReference>